<accession>A0ABR3L758</accession>
<proteinExistence type="predicted"/>
<protein>
    <submittedName>
        <fullName evidence="1">Uncharacterized protein</fullName>
    </submittedName>
</protein>
<dbReference type="EMBL" id="JAYMGO010000025">
    <property type="protein sequence ID" value="KAL1247569.1"/>
    <property type="molecule type" value="Genomic_DNA"/>
</dbReference>
<dbReference type="PANTHER" id="PTHR14566">
    <property type="entry name" value="CELL CYCLE REGULATOR OF NON-HOMOLOGOUS END JOINING"/>
    <property type="match status" value="1"/>
</dbReference>
<dbReference type="Proteomes" id="UP001558613">
    <property type="component" value="Unassembled WGS sequence"/>
</dbReference>
<organism evidence="1 2">
    <name type="scientific">Cirrhinus molitorella</name>
    <name type="common">mud carp</name>
    <dbReference type="NCBI Taxonomy" id="172907"/>
    <lineage>
        <taxon>Eukaryota</taxon>
        <taxon>Metazoa</taxon>
        <taxon>Chordata</taxon>
        <taxon>Craniata</taxon>
        <taxon>Vertebrata</taxon>
        <taxon>Euteleostomi</taxon>
        <taxon>Actinopterygii</taxon>
        <taxon>Neopterygii</taxon>
        <taxon>Teleostei</taxon>
        <taxon>Ostariophysi</taxon>
        <taxon>Cypriniformes</taxon>
        <taxon>Cyprinidae</taxon>
        <taxon>Labeoninae</taxon>
        <taxon>Labeonini</taxon>
        <taxon>Cirrhinus</taxon>
    </lineage>
</organism>
<name>A0ABR3L758_9TELE</name>
<evidence type="ECO:0000313" key="2">
    <source>
        <dbReference type="Proteomes" id="UP001558613"/>
    </source>
</evidence>
<reference evidence="1 2" key="1">
    <citation type="submission" date="2023-09" db="EMBL/GenBank/DDBJ databases">
        <authorList>
            <person name="Wang M."/>
        </authorList>
    </citation>
    <scope>NUCLEOTIDE SEQUENCE [LARGE SCALE GENOMIC DNA]</scope>
    <source>
        <strain evidence="1">GT-2023</strain>
        <tissue evidence="1">Liver</tissue>
    </source>
</reference>
<comment type="caution">
    <text evidence="1">The sequence shown here is derived from an EMBL/GenBank/DDBJ whole genome shotgun (WGS) entry which is preliminary data.</text>
</comment>
<evidence type="ECO:0000313" key="1">
    <source>
        <dbReference type="EMBL" id="KAL1247569.1"/>
    </source>
</evidence>
<dbReference type="InterPro" id="IPR028278">
    <property type="entry name" value="MRI"/>
</dbReference>
<sequence>MSEKHRNLPPWMVKSDIQSTKHKAHCESTKRISKKRLESVVTYWMNEQELVETALSLLMNDELCAKDATQAPEEMRIIPETDKDMSDTDVQDRTCVSNIAELETVPYGNCMEEGTSSKADCHLKPLSDGPGASEKPEVVDDEALKLVREIFFQ</sequence>
<dbReference type="PANTHER" id="PTHR14566:SF0">
    <property type="entry name" value="CELL CYCLE REGULATOR OF NON-HOMOLOGOUS END JOINING"/>
    <property type="match status" value="1"/>
</dbReference>
<gene>
    <name evidence="1" type="ORF">QQF64_022945</name>
</gene>
<keyword evidence="2" id="KW-1185">Reference proteome</keyword>